<dbReference type="Pfam" id="PF02627">
    <property type="entry name" value="CMD"/>
    <property type="match status" value="1"/>
</dbReference>
<dbReference type="Proteomes" id="UP000198862">
    <property type="component" value="Unassembled WGS sequence"/>
</dbReference>
<dbReference type="InterPro" id="IPR003779">
    <property type="entry name" value="CMD-like"/>
</dbReference>
<dbReference type="OrthoDB" id="9801997at2"/>
<feature type="domain" description="Carboxymuconolactone decarboxylase-like" evidence="1">
    <location>
        <begin position="32"/>
        <end position="99"/>
    </location>
</feature>
<gene>
    <name evidence="2" type="ORF">SAMN02745724_05344</name>
</gene>
<dbReference type="NCBIfam" id="TIGR00778">
    <property type="entry name" value="ahpD_dom"/>
    <property type="match status" value="1"/>
</dbReference>
<evidence type="ECO:0000313" key="3">
    <source>
        <dbReference type="Proteomes" id="UP000198862"/>
    </source>
</evidence>
<dbReference type="GO" id="GO:0051920">
    <property type="term" value="F:peroxiredoxin activity"/>
    <property type="evidence" value="ECO:0007669"/>
    <property type="project" value="InterPro"/>
</dbReference>
<dbReference type="EMBL" id="FOLO01000098">
    <property type="protein sequence ID" value="SFD74728.1"/>
    <property type="molecule type" value="Genomic_DNA"/>
</dbReference>
<dbReference type="InterPro" id="IPR004675">
    <property type="entry name" value="AhpD_core"/>
</dbReference>
<dbReference type="PANTHER" id="PTHR34846">
    <property type="entry name" value="4-CARBOXYMUCONOLACTONE DECARBOXYLASE FAMILY PROTEIN (AFU_ORTHOLOGUE AFUA_6G11590)"/>
    <property type="match status" value="1"/>
</dbReference>
<name>A0A1I1UYF3_9GAMM</name>
<evidence type="ECO:0000313" key="2">
    <source>
        <dbReference type="EMBL" id="SFD74728.1"/>
    </source>
</evidence>
<accession>A0A1I1UYF3</accession>
<keyword evidence="3" id="KW-1185">Reference proteome</keyword>
<dbReference type="InterPro" id="IPR029032">
    <property type="entry name" value="AhpD-like"/>
</dbReference>
<keyword evidence="2" id="KW-0560">Oxidoreductase</keyword>
<proteinExistence type="predicted"/>
<dbReference type="AlphaFoldDB" id="A0A1I1UYF3"/>
<evidence type="ECO:0000259" key="1">
    <source>
        <dbReference type="Pfam" id="PF02627"/>
    </source>
</evidence>
<keyword evidence="2" id="KW-0575">Peroxidase</keyword>
<dbReference type="RefSeq" id="WP_091991852.1">
    <property type="nucleotide sequence ID" value="NZ_FOLO01000098.1"/>
</dbReference>
<reference evidence="2 3" key="1">
    <citation type="submission" date="2016-10" db="EMBL/GenBank/DDBJ databases">
        <authorList>
            <person name="de Groot N.N."/>
        </authorList>
    </citation>
    <scope>NUCLEOTIDE SEQUENCE [LARGE SCALE GENOMIC DNA]</scope>
    <source>
        <strain evidence="2 3">DSM 6059</strain>
    </source>
</reference>
<organism evidence="2 3">
    <name type="scientific">Pseudoalteromonas denitrificans DSM 6059</name>
    <dbReference type="NCBI Taxonomy" id="1123010"/>
    <lineage>
        <taxon>Bacteria</taxon>
        <taxon>Pseudomonadati</taxon>
        <taxon>Pseudomonadota</taxon>
        <taxon>Gammaproteobacteria</taxon>
        <taxon>Alteromonadales</taxon>
        <taxon>Pseudoalteromonadaceae</taxon>
        <taxon>Pseudoalteromonas</taxon>
    </lineage>
</organism>
<protein>
    <submittedName>
        <fullName evidence="2">Alkylhydroperoxidase AhpD family core domain-containing protein</fullName>
    </submittedName>
</protein>
<dbReference type="SUPFAM" id="SSF69118">
    <property type="entry name" value="AhpD-like"/>
    <property type="match status" value="1"/>
</dbReference>
<dbReference type="PANTHER" id="PTHR34846:SF10">
    <property type="entry name" value="CYTOPLASMIC PROTEIN"/>
    <property type="match status" value="1"/>
</dbReference>
<dbReference type="STRING" id="1123010.SAMN02745724_05344"/>
<sequence>MNSRLNYFKASPEAINTILNIENYISMCCEGKKTLDVSLCHLIKIRVSQINGCAYCIGMHTKEARAAGETEQRIYALNAWRETPFFSDAQRAALAWAEANTIIHKRGVSDKLFENVKQFYSDEQIVDLTLVITTINTWNRIGISFQADVGGYSVEN</sequence>
<dbReference type="Gene3D" id="1.20.1290.10">
    <property type="entry name" value="AhpD-like"/>
    <property type="match status" value="1"/>
</dbReference>